<feature type="transmembrane region" description="Helical" evidence="1">
    <location>
        <begin position="72"/>
        <end position="92"/>
    </location>
</feature>
<evidence type="ECO:0000256" key="1">
    <source>
        <dbReference type="SAM" id="Phobius"/>
    </source>
</evidence>
<protein>
    <submittedName>
        <fullName evidence="2">Uncharacterized protein</fullName>
    </submittedName>
</protein>
<reference evidence="2" key="1">
    <citation type="journal article" date="2013" name="J. Plant Res.">
        <title>Effect of fungi and light on seed germination of three Opuntia species from semiarid lands of central Mexico.</title>
        <authorList>
            <person name="Delgado-Sanchez P."/>
            <person name="Jimenez-Bremont J.F."/>
            <person name="Guerrero-Gonzalez Mde L."/>
            <person name="Flores J."/>
        </authorList>
    </citation>
    <scope>NUCLEOTIDE SEQUENCE</scope>
    <source>
        <tissue evidence="2">Cladode</tissue>
    </source>
</reference>
<dbReference type="AlphaFoldDB" id="A0A7C9FG53"/>
<feature type="transmembrane region" description="Helical" evidence="1">
    <location>
        <begin position="21"/>
        <end position="41"/>
    </location>
</feature>
<dbReference type="EMBL" id="GISG01284458">
    <property type="protein sequence ID" value="MBA4679768.1"/>
    <property type="molecule type" value="Transcribed_RNA"/>
</dbReference>
<proteinExistence type="predicted"/>
<keyword evidence="1" id="KW-1133">Transmembrane helix</keyword>
<keyword evidence="1" id="KW-0472">Membrane</keyword>
<organism evidence="2">
    <name type="scientific">Opuntia streptacantha</name>
    <name type="common">Prickly pear cactus</name>
    <name type="synonym">Opuntia cardona</name>
    <dbReference type="NCBI Taxonomy" id="393608"/>
    <lineage>
        <taxon>Eukaryota</taxon>
        <taxon>Viridiplantae</taxon>
        <taxon>Streptophyta</taxon>
        <taxon>Embryophyta</taxon>
        <taxon>Tracheophyta</taxon>
        <taxon>Spermatophyta</taxon>
        <taxon>Magnoliopsida</taxon>
        <taxon>eudicotyledons</taxon>
        <taxon>Gunneridae</taxon>
        <taxon>Pentapetalae</taxon>
        <taxon>Caryophyllales</taxon>
        <taxon>Cactineae</taxon>
        <taxon>Cactaceae</taxon>
        <taxon>Opuntioideae</taxon>
        <taxon>Opuntia</taxon>
    </lineage>
</organism>
<keyword evidence="1" id="KW-0812">Transmembrane</keyword>
<evidence type="ECO:0000313" key="2">
    <source>
        <dbReference type="EMBL" id="MBA4679768.1"/>
    </source>
</evidence>
<sequence>MRGKIGAKCRARRGSVGRDQAFTLGTDTLITLPISLFSPLFTLPSLNSSSTPRMVDLELIGPISMPPGSSPVFFSTMTMASIGGFLMGSSVLPCPTGPITSTGLKIS</sequence>
<name>A0A7C9FG53_OPUST</name>
<reference evidence="2" key="2">
    <citation type="submission" date="2020-07" db="EMBL/GenBank/DDBJ databases">
        <authorList>
            <person name="Vera ALvarez R."/>
            <person name="Arias-Moreno D.M."/>
            <person name="Jimenez-Jacinto V."/>
            <person name="Jimenez-Bremont J.F."/>
            <person name="Swaminathan K."/>
            <person name="Moose S.P."/>
            <person name="Guerrero-Gonzalez M.L."/>
            <person name="Marino-Ramirez L."/>
            <person name="Landsman D."/>
            <person name="Rodriguez-Kessler M."/>
            <person name="Delgado-Sanchez P."/>
        </authorList>
    </citation>
    <scope>NUCLEOTIDE SEQUENCE</scope>
    <source>
        <tissue evidence="2">Cladode</tissue>
    </source>
</reference>
<accession>A0A7C9FG53</accession>